<dbReference type="Proteomes" id="UP000304148">
    <property type="component" value="Chromosome"/>
</dbReference>
<name>A0A383RG11_PAEAL</name>
<dbReference type="InterPro" id="IPR036390">
    <property type="entry name" value="WH_DNA-bd_sf"/>
</dbReference>
<evidence type="ECO:0000259" key="2">
    <source>
        <dbReference type="Pfam" id="PF11495"/>
    </source>
</evidence>
<feature type="domain" description="Transcription regulator TrmB N-terminal" evidence="1">
    <location>
        <begin position="2"/>
        <end position="69"/>
    </location>
</feature>
<gene>
    <name evidence="3" type="ORF">PBLR_14457</name>
</gene>
<accession>A0A383RG11</accession>
<dbReference type="InterPro" id="IPR051797">
    <property type="entry name" value="TrmB-like"/>
</dbReference>
<dbReference type="Pfam" id="PF11495">
    <property type="entry name" value="Regulator_TrmB"/>
    <property type="match status" value="1"/>
</dbReference>
<proteinExistence type="predicted"/>
<protein>
    <recommendedName>
        <fullName evidence="5">TrmB family transcriptional regulator</fullName>
    </recommendedName>
</protein>
<sequence length="254" mass="29154">MLQKFGFSQYESKVYETLVAGDGPMDATSVVKHSGVPKAKIYEVLSRLIDKGLISDSISEKKKTYLALPLQVVIEKLSKEFEQSIEQLKQMNERKIAADNQVWSLKSEASIMAYCQHLIEDAQDTIIVSMWSDEFRKYVPLLEKKEREGVRVEAFVTGTDVPKARVSKLNTLSPTEEHHTLERFMLVAADSSQIMFAGMEQGEWQAMRTGAQPFVKFFIEFFYHDVALARISQKYNAELMADEEMKSLLMRLRY</sequence>
<evidence type="ECO:0000313" key="3">
    <source>
        <dbReference type="EMBL" id="SYX86035.1"/>
    </source>
</evidence>
<dbReference type="PANTHER" id="PTHR34293">
    <property type="entry name" value="HTH-TYPE TRANSCRIPTIONAL REGULATOR TRMBL2"/>
    <property type="match status" value="1"/>
</dbReference>
<dbReference type="InterPro" id="IPR002831">
    <property type="entry name" value="Tscrpt_reg_TrmB_N"/>
</dbReference>
<dbReference type="RefSeq" id="WP_138188020.1">
    <property type="nucleotide sequence ID" value="NZ_LS992241.1"/>
</dbReference>
<dbReference type="SUPFAM" id="SSF46785">
    <property type="entry name" value="Winged helix' DNA-binding domain"/>
    <property type="match status" value="1"/>
</dbReference>
<evidence type="ECO:0008006" key="5">
    <source>
        <dbReference type="Google" id="ProtNLM"/>
    </source>
</evidence>
<evidence type="ECO:0000313" key="4">
    <source>
        <dbReference type="Proteomes" id="UP000304148"/>
    </source>
</evidence>
<dbReference type="Gene3D" id="1.10.10.10">
    <property type="entry name" value="Winged helix-like DNA-binding domain superfamily/Winged helix DNA-binding domain"/>
    <property type="match status" value="1"/>
</dbReference>
<dbReference type="CDD" id="cd09124">
    <property type="entry name" value="PLDc_like_TrmB_middle"/>
    <property type="match status" value="1"/>
</dbReference>
<reference evidence="4" key="1">
    <citation type="submission" date="2018-08" db="EMBL/GenBank/DDBJ databases">
        <authorList>
            <person name="Chevrot R."/>
        </authorList>
    </citation>
    <scope>NUCLEOTIDE SEQUENCE [LARGE SCALE GENOMIC DNA]</scope>
</reference>
<organism evidence="3 4">
    <name type="scientific">Paenibacillus alvei</name>
    <name type="common">Bacillus alvei</name>
    <dbReference type="NCBI Taxonomy" id="44250"/>
    <lineage>
        <taxon>Bacteria</taxon>
        <taxon>Bacillati</taxon>
        <taxon>Bacillota</taxon>
        <taxon>Bacilli</taxon>
        <taxon>Bacillales</taxon>
        <taxon>Paenibacillaceae</taxon>
        <taxon>Paenibacillus</taxon>
    </lineage>
</organism>
<dbReference type="InterPro" id="IPR021586">
    <property type="entry name" value="Tscrpt_reg_TrmB_C"/>
</dbReference>
<dbReference type="Pfam" id="PF01978">
    <property type="entry name" value="TrmB"/>
    <property type="match status" value="1"/>
</dbReference>
<dbReference type="AlphaFoldDB" id="A0A383RG11"/>
<feature type="domain" description="Transcription regulator TrmB C-terminal" evidence="2">
    <location>
        <begin position="101"/>
        <end position="224"/>
    </location>
</feature>
<dbReference type="InterPro" id="IPR036388">
    <property type="entry name" value="WH-like_DNA-bd_sf"/>
</dbReference>
<dbReference type="EMBL" id="LS992241">
    <property type="protein sequence ID" value="SYX86035.1"/>
    <property type="molecule type" value="Genomic_DNA"/>
</dbReference>
<dbReference type="PANTHER" id="PTHR34293:SF1">
    <property type="entry name" value="HTH-TYPE TRANSCRIPTIONAL REGULATOR TRMBL2"/>
    <property type="match status" value="1"/>
</dbReference>
<evidence type="ECO:0000259" key="1">
    <source>
        <dbReference type="Pfam" id="PF01978"/>
    </source>
</evidence>